<proteinExistence type="predicted"/>
<evidence type="ECO:0000313" key="2">
    <source>
        <dbReference type="EMBL" id="GFD55672.1"/>
    </source>
</evidence>
<dbReference type="EMBL" id="BKCJ011820328">
    <property type="protein sequence ID" value="GFD55672.1"/>
    <property type="molecule type" value="Genomic_DNA"/>
</dbReference>
<organism evidence="2">
    <name type="scientific">Tanacetum cinerariifolium</name>
    <name type="common">Dalmatian daisy</name>
    <name type="synonym">Chrysanthemum cinerariifolium</name>
    <dbReference type="NCBI Taxonomy" id="118510"/>
    <lineage>
        <taxon>Eukaryota</taxon>
        <taxon>Viridiplantae</taxon>
        <taxon>Streptophyta</taxon>
        <taxon>Embryophyta</taxon>
        <taxon>Tracheophyta</taxon>
        <taxon>Spermatophyta</taxon>
        <taxon>Magnoliopsida</taxon>
        <taxon>eudicotyledons</taxon>
        <taxon>Gunneridae</taxon>
        <taxon>Pentapetalae</taxon>
        <taxon>asterids</taxon>
        <taxon>campanulids</taxon>
        <taxon>Asterales</taxon>
        <taxon>Asteraceae</taxon>
        <taxon>Asteroideae</taxon>
        <taxon>Anthemideae</taxon>
        <taxon>Anthemidinae</taxon>
        <taxon>Tanacetum</taxon>
    </lineage>
</organism>
<accession>A0A699X6E6</accession>
<reference evidence="2" key="1">
    <citation type="journal article" date="2019" name="Sci. Rep.">
        <title>Draft genome of Tanacetum cinerariifolium, the natural source of mosquito coil.</title>
        <authorList>
            <person name="Yamashiro T."/>
            <person name="Shiraishi A."/>
            <person name="Satake H."/>
            <person name="Nakayama K."/>
        </authorList>
    </citation>
    <scope>NUCLEOTIDE SEQUENCE</scope>
</reference>
<feature type="region of interest" description="Disordered" evidence="1">
    <location>
        <begin position="33"/>
        <end position="52"/>
    </location>
</feature>
<sequence length="70" mass="8135">MTLPQQIQMRPFLHKNLLELHRIIPPGLRRFDLESGTASSSSKEESPKKGTRCFTLKTSEVRTWLGRLKR</sequence>
<evidence type="ECO:0000256" key="1">
    <source>
        <dbReference type="SAM" id="MobiDB-lite"/>
    </source>
</evidence>
<comment type="caution">
    <text evidence="2">The sequence shown here is derived from an EMBL/GenBank/DDBJ whole genome shotgun (WGS) entry which is preliminary data.</text>
</comment>
<name>A0A699X6E6_TANCI</name>
<gene>
    <name evidence="2" type="ORF">Tci_927641</name>
</gene>
<protein>
    <submittedName>
        <fullName evidence="2">Uncharacterized protein</fullName>
    </submittedName>
</protein>
<dbReference type="AlphaFoldDB" id="A0A699X6E6"/>